<sequence>MLTNDYQTPRHCDCVWIESYRRPVRNAYPMSHPSPLRGTSSTCTLVSSRGASSLALDTAMCKAAASIVVKAAAFGPKGSSCHSNTLPALVRTPPLMMQSALDVKPFMSFSVDTASPAGLFPNFNTVSTPSRPERKSRACPHFRLPCISPGCCSLTPIGHSRC</sequence>
<keyword evidence="6" id="KW-0539">Nucleus</keyword>
<evidence type="ECO:0000256" key="6">
    <source>
        <dbReference type="ARBA" id="ARBA00023242"/>
    </source>
</evidence>
<dbReference type="InterPro" id="IPR051845">
    <property type="entry name" value="Znf385"/>
</dbReference>
<evidence type="ECO:0000256" key="2">
    <source>
        <dbReference type="ARBA" id="ARBA00022723"/>
    </source>
</evidence>
<evidence type="ECO:0000256" key="5">
    <source>
        <dbReference type="ARBA" id="ARBA00022833"/>
    </source>
</evidence>
<dbReference type="EMBL" id="JARO02001443">
    <property type="protein sequence ID" value="KPP75445.1"/>
    <property type="molecule type" value="Genomic_DNA"/>
</dbReference>
<evidence type="ECO:0000256" key="4">
    <source>
        <dbReference type="ARBA" id="ARBA00022771"/>
    </source>
</evidence>
<comment type="subcellular location">
    <subcellularLocation>
        <location evidence="1">Nucleus</location>
    </subcellularLocation>
</comment>
<evidence type="ECO:0000256" key="1">
    <source>
        <dbReference type="ARBA" id="ARBA00004123"/>
    </source>
</evidence>
<dbReference type="GO" id="GO:0008270">
    <property type="term" value="F:zinc ion binding"/>
    <property type="evidence" value="ECO:0007669"/>
    <property type="project" value="UniProtKB-KW"/>
</dbReference>
<dbReference type="GO" id="GO:0005634">
    <property type="term" value="C:nucleus"/>
    <property type="evidence" value="ECO:0007669"/>
    <property type="project" value="UniProtKB-SubCell"/>
</dbReference>
<keyword evidence="2" id="KW-0479">Metal-binding</keyword>
<dbReference type="AlphaFoldDB" id="A0A0P7XGW9"/>
<accession>A0A0P7XGW9</accession>
<evidence type="ECO:0000313" key="7">
    <source>
        <dbReference type="EMBL" id="KPP75445.1"/>
    </source>
</evidence>
<comment type="caution">
    <text evidence="7">The sequence shown here is derived from an EMBL/GenBank/DDBJ whole genome shotgun (WGS) entry which is preliminary data.</text>
</comment>
<keyword evidence="5" id="KW-0862">Zinc</keyword>
<evidence type="ECO:0000256" key="3">
    <source>
        <dbReference type="ARBA" id="ARBA00022737"/>
    </source>
</evidence>
<gene>
    <name evidence="7" type="ORF">Z043_105306</name>
</gene>
<organism evidence="7 8">
    <name type="scientific">Scleropages formosus</name>
    <name type="common">Asian bonytongue</name>
    <name type="synonym">Osteoglossum formosum</name>
    <dbReference type="NCBI Taxonomy" id="113540"/>
    <lineage>
        <taxon>Eukaryota</taxon>
        <taxon>Metazoa</taxon>
        <taxon>Chordata</taxon>
        <taxon>Craniata</taxon>
        <taxon>Vertebrata</taxon>
        <taxon>Euteleostomi</taxon>
        <taxon>Actinopterygii</taxon>
        <taxon>Neopterygii</taxon>
        <taxon>Teleostei</taxon>
        <taxon>Osteoglossocephala</taxon>
        <taxon>Osteoglossomorpha</taxon>
        <taxon>Osteoglossiformes</taxon>
        <taxon>Osteoglossidae</taxon>
        <taxon>Scleropages</taxon>
    </lineage>
</organism>
<proteinExistence type="predicted"/>
<keyword evidence="3" id="KW-0677">Repeat</keyword>
<keyword evidence="4" id="KW-0863">Zinc-finger</keyword>
<protein>
    <submittedName>
        <fullName evidence="7">Uncharacterized protein</fullName>
    </submittedName>
</protein>
<dbReference type="PANTHER" id="PTHR23067">
    <property type="entry name" value="DOUBLE-STRANDED RNA-BINDING ZINC FINGER PROTEIN"/>
    <property type="match status" value="1"/>
</dbReference>
<reference evidence="7 8" key="1">
    <citation type="submission" date="2015-08" db="EMBL/GenBank/DDBJ databases">
        <title>The genome of the Asian arowana (Scleropages formosus).</title>
        <authorList>
            <person name="Tan M.H."/>
            <person name="Gan H.M."/>
            <person name="Croft L.J."/>
            <person name="Austin C.M."/>
        </authorList>
    </citation>
    <scope>NUCLEOTIDE SEQUENCE [LARGE SCALE GENOMIC DNA]</scope>
    <source>
        <strain evidence="7">Aro1</strain>
    </source>
</reference>
<name>A0A0P7XGW9_SCLFO</name>
<dbReference type="Proteomes" id="UP000034805">
    <property type="component" value="Unassembled WGS sequence"/>
</dbReference>
<dbReference type="PANTHER" id="PTHR23067:SF8">
    <property type="entry name" value="ZINC FINGER PROTEIN 385B"/>
    <property type="match status" value="1"/>
</dbReference>
<evidence type="ECO:0000313" key="8">
    <source>
        <dbReference type="Proteomes" id="UP000034805"/>
    </source>
</evidence>